<dbReference type="RefSeq" id="WP_162666072.1">
    <property type="nucleotide sequence ID" value="NZ_LR593886.1"/>
</dbReference>
<dbReference type="InterPro" id="IPR023198">
    <property type="entry name" value="PGP-like_dom2"/>
</dbReference>
<reference evidence="5 6" key="1">
    <citation type="submission" date="2019-05" db="EMBL/GenBank/DDBJ databases">
        <authorList>
            <consortium name="Science for Life Laboratories"/>
        </authorList>
    </citation>
    <scope>NUCLEOTIDE SEQUENCE [LARGE SCALE GENOMIC DNA]</scope>
    <source>
        <strain evidence="5">Soil9</strain>
    </source>
</reference>
<dbReference type="EMBL" id="LR593886">
    <property type="protein sequence ID" value="VTR91015.1"/>
    <property type="molecule type" value="Genomic_DNA"/>
</dbReference>
<comment type="similarity">
    <text evidence="3">Belongs to the HAD-like hydrolase superfamily. CbbY/CbbZ/Gph/YieH family.</text>
</comment>
<dbReference type="NCBIfam" id="TIGR01549">
    <property type="entry name" value="HAD-SF-IA-v1"/>
    <property type="match status" value="1"/>
</dbReference>
<organism evidence="5 6">
    <name type="scientific">Gemmata massiliana</name>
    <dbReference type="NCBI Taxonomy" id="1210884"/>
    <lineage>
        <taxon>Bacteria</taxon>
        <taxon>Pseudomonadati</taxon>
        <taxon>Planctomycetota</taxon>
        <taxon>Planctomycetia</taxon>
        <taxon>Gemmatales</taxon>
        <taxon>Gemmataceae</taxon>
        <taxon>Gemmata</taxon>
    </lineage>
</organism>
<dbReference type="InterPro" id="IPR050155">
    <property type="entry name" value="HAD-like_hydrolase_sf"/>
</dbReference>
<dbReference type="SFLD" id="SFLDG01129">
    <property type="entry name" value="C1.5:_HAD__Beta-PGM__Phosphata"/>
    <property type="match status" value="1"/>
</dbReference>
<evidence type="ECO:0000256" key="4">
    <source>
        <dbReference type="ARBA" id="ARBA00013078"/>
    </source>
</evidence>
<gene>
    <name evidence="5" type="ORF">SOIL9_66990</name>
</gene>
<dbReference type="SFLD" id="SFLDG01135">
    <property type="entry name" value="C1.5.6:_HAD__Beta-PGM__Phospha"/>
    <property type="match status" value="1"/>
</dbReference>
<dbReference type="GO" id="GO:0006281">
    <property type="term" value="P:DNA repair"/>
    <property type="evidence" value="ECO:0007669"/>
    <property type="project" value="TreeGrafter"/>
</dbReference>
<dbReference type="PANTHER" id="PTHR43434">
    <property type="entry name" value="PHOSPHOGLYCOLATE PHOSPHATASE"/>
    <property type="match status" value="1"/>
</dbReference>
<evidence type="ECO:0000256" key="3">
    <source>
        <dbReference type="ARBA" id="ARBA00006171"/>
    </source>
</evidence>
<accession>A0A6P2CSD6</accession>
<dbReference type="InterPro" id="IPR023214">
    <property type="entry name" value="HAD_sf"/>
</dbReference>
<dbReference type="Proteomes" id="UP000464178">
    <property type="component" value="Chromosome"/>
</dbReference>
<dbReference type="GO" id="GO:0008967">
    <property type="term" value="F:phosphoglycolate phosphatase activity"/>
    <property type="evidence" value="ECO:0007669"/>
    <property type="project" value="UniProtKB-EC"/>
</dbReference>
<name>A0A6P2CSD6_9BACT</name>
<keyword evidence="6" id="KW-1185">Reference proteome</keyword>
<comment type="catalytic activity">
    <reaction evidence="1">
        <text>2-phosphoglycolate + H2O = glycolate + phosphate</text>
        <dbReference type="Rhea" id="RHEA:14369"/>
        <dbReference type="ChEBI" id="CHEBI:15377"/>
        <dbReference type="ChEBI" id="CHEBI:29805"/>
        <dbReference type="ChEBI" id="CHEBI:43474"/>
        <dbReference type="ChEBI" id="CHEBI:58033"/>
        <dbReference type="EC" id="3.1.3.18"/>
    </reaction>
</comment>
<dbReference type="SUPFAM" id="SSF56784">
    <property type="entry name" value="HAD-like"/>
    <property type="match status" value="1"/>
</dbReference>
<dbReference type="SFLD" id="SFLDS00003">
    <property type="entry name" value="Haloacid_Dehalogenase"/>
    <property type="match status" value="1"/>
</dbReference>
<dbReference type="PRINTS" id="PR00413">
    <property type="entry name" value="HADHALOGNASE"/>
</dbReference>
<dbReference type="AlphaFoldDB" id="A0A6P2CSD6"/>
<comment type="pathway">
    <text evidence="2">Organic acid metabolism; glycolate biosynthesis; glycolate from 2-phosphoglycolate: step 1/1.</text>
</comment>
<dbReference type="Gene3D" id="3.40.50.1000">
    <property type="entry name" value="HAD superfamily/HAD-like"/>
    <property type="match status" value="1"/>
</dbReference>
<dbReference type="PANTHER" id="PTHR43434:SF1">
    <property type="entry name" value="PHOSPHOGLYCOLATE PHOSPHATASE"/>
    <property type="match status" value="1"/>
</dbReference>
<proteinExistence type="inferred from homology"/>
<dbReference type="NCBIfam" id="TIGR01509">
    <property type="entry name" value="HAD-SF-IA-v3"/>
    <property type="match status" value="1"/>
</dbReference>
<dbReference type="Gene3D" id="1.10.150.240">
    <property type="entry name" value="Putative phosphatase, domain 2"/>
    <property type="match status" value="1"/>
</dbReference>
<dbReference type="InterPro" id="IPR006439">
    <property type="entry name" value="HAD-SF_hydro_IA"/>
</dbReference>
<evidence type="ECO:0000313" key="5">
    <source>
        <dbReference type="EMBL" id="VTR91015.1"/>
    </source>
</evidence>
<dbReference type="KEGG" id="gms:SOIL9_66990"/>
<dbReference type="InterPro" id="IPR041492">
    <property type="entry name" value="HAD_2"/>
</dbReference>
<evidence type="ECO:0000256" key="1">
    <source>
        <dbReference type="ARBA" id="ARBA00000830"/>
    </source>
</evidence>
<protein>
    <recommendedName>
        <fullName evidence="4">phosphoglycolate phosphatase</fullName>
        <ecNumber evidence="4">3.1.3.18</ecNumber>
    </recommendedName>
</protein>
<dbReference type="Pfam" id="PF13419">
    <property type="entry name" value="HAD_2"/>
    <property type="match status" value="1"/>
</dbReference>
<evidence type="ECO:0000313" key="6">
    <source>
        <dbReference type="Proteomes" id="UP000464178"/>
    </source>
</evidence>
<evidence type="ECO:0000256" key="2">
    <source>
        <dbReference type="ARBA" id="ARBA00004818"/>
    </source>
</evidence>
<dbReference type="GO" id="GO:0005829">
    <property type="term" value="C:cytosol"/>
    <property type="evidence" value="ECO:0007669"/>
    <property type="project" value="TreeGrafter"/>
</dbReference>
<sequence length="210" mass="22378">MKAALFDFDGTLADSFAAITSSTNHVRRSYGLPPLPEAEVCRYVGYGLANLMADLVPGAPVDEAVARYREHHAGVMVAETRLMPGVGDTIRALAQRGLKLGVCSNKRVEFTRELVRALGLADCFACVLGPDDVSDRAKPDPAMLLEGLKRLGVSASETIYVGDMVVDVRTARAAGIAVWLVPTGTTEPDTPADRVLASFTELLELLPAHG</sequence>
<dbReference type="EC" id="3.1.3.18" evidence="4"/>
<dbReference type="InterPro" id="IPR036412">
    <property type="entry name" value="HAD-like_sf"/>
</dbReference>